<dbReference type="InterPro" id="IPR051257">
    <property type="entry name" value="Diverse_CBS-Domain"/>
</dbReference>
<comment type="caution">
    <text evidence="4">The sequence shown here is derived from an EMBL/GenBank/DDBJ whole genome shotgun (WGS) entry which is preliminary data.</text>
</comment>
<accession>A0A4Z0D547</accession>
<evidence type="ECO:0000256" key="1">
    <source>
        <dbReference type="ARBA" id="ARBA00023122"/>
    </source>
</evidence>
<dbReference type="Gene3D" id="3.10.580.10">
    <property type="entry name" value="CBS-domain"/>
    <property type="match status" value="1"/>
</dbReference>
<feature type="domain" description="CBS" evidence="3">
    <location>
        <begin position="97"/>
        <end position="153"/>
    </location>
</feature>
<dbReference type="CDD" id="cd04586">
    <property type="entry name" value="CBS_pair_BON_assoc"/>
    <property type="match status" value="1"/>
</dbReference>
<evidence type="ECO:0000256" key="2">
    <source>
        <dbReference type="PROSITE-ProRule" id="PRU00703"/>
    </source>
</evidence>
<keyword evidence="5" id="KW-1185">Reference proteome</keyword>
<proteinExistence type="predicted"/>
<dbReference type="Proteomes" id="UP000298381">
    <property type="component" value="Unassembled WGS sequence"/>
</dbReference>
<dbReference type="SUPFAM" id="SSF54631">
    <property type="entry name" value="CBS-domain pair"/>
    <property type="match status" value="1"/>
</dbReference>
<dbReference type="InterPro" id="IPR000644">
    <property type="entry name" value="CBS_dom"/>
</dbReference>
<feature type="domain" description="CBS" evidence="3">
    <location>
        <begin position="7"/>
        <end position="66"/>
    </location>
</feature>
<evidence type="ECO:0000313" key="5">
    <source>
        <dbReference type="Proteomes" id="UP000298381"/>
    </source>
</evidence>
<name>A0A4Z0D547_9FIRM</name>
<dbReference type="PANTHER" id="PTHR43080">
    <property type="entry name" value="CBS DOMAIN-CONTAINING PROTEIN CBSX3, MITOCHONDRIAL"/>
    <property type="match status" value="1"/>
</dbReference>
<sequence length="153" mass="17013">MLVKDIMTTNVYTVKLDDTVEACAKLFTDKNLSGAPVVDDEGNLKGIVTEGDLIRRGTNIKGPKAIEILGGLIYLDTPKKFFEELKKDLGIFVQDVMTDEVITINENATVEEAATLMVEKKIKRIPVLNDNHELVGIISRKDIMNYLFPKGSE</sequence>
<evidence type="ECO:0000313" key="4">
    <source>
        <dbReference type="EMBL" id="TFZ39694.1"/>
    </source>
</evidence>
<reference evidence="4 5" key="1">
    <citation type="submission" date="2019-03" db="EMBL/GenBank/DDBJ databases">
        <title>Draft genome sequence data and analysis of a Fermenting Bacterium, Soehngenia longevitae strain 1933PT, isolated from petroleum reservoir in Azerbaijan.</title>
        <authorList>
            <person name="Grouzdev D.S."/>
            <person name="Bidzhieva S.K."/>
            <person name="Sokolova D.S."/>
            <person name="Tourova T.P."/>
            <person name="Poltaraus A.B."/>
            <person name="Nazina T.N."/>
        </authorList>
    </citation>
    <scope>NUCLEOTIDE SEQUENCE [LARGE SCALE GENOMIC DNA]</scope>
    <source>
        <strain evidence="4 5">1933P</strain>
    </source>
</reference>
<dbReference type="PROSITE" id="PS51371">
    <property type="entry name" value="CBS"/>
    <property type="match status" value="2"/>
</dbReference>
<gene>
    <name evidence="4" type="ORF">E4100_07715</name>
</gene>
<dbReference type="AlphaFoldDB" id="A0A4Z0D547"/>
<evidence type="ECO:0000259" key="3">
    <source>
        <dbReference type="PROSITE" id="PS51371"/>
    </source>
</evidence>
<organism evidence="4 5">
    <name type="scientific">Soehngenia longivitae</name>
    <dbReference type="NCBI Taxonomy" id="2562294"/>
    <lineage>
        <taxon>Bacteria</taxon>
        <taxon>Bacillati</taxon>
        <taxon>Bacillota</taxon>
        <taxon>Tissierellia</taxon>
        <taxon>Tissierellales</taxon>
        <taxon>Tissierellaceae</taxon>
        <taxon>Soehngenia</taxon>
    </lineage>
</organism>
<dbReference type="SMART" id="SM00116">
    <property type="entry name" value="CBS"/>
    <property type="match status" value="2"/>
</dbReference>
<dbReference type="PANTHER" id="PTHR43080:SF2">
    <property type="entry name" value="CBS DOMAIN-CONTAINING PROTEIN"/>
    <property type="match status" value="1"/>
</dbReference>
<dbReference type="InterPro" id="IPR046342">
    <property type="entry name" value="CBS_dom_sf"/>
</dbReference>
<keyword evidence="1 2" id="KW-0129">CBS domain</keyword>
<dbReference type="Pfam" id="PF00571">
    <property type="entry name" value="CBS"/>
    <property type="match status" value="2"/>
</dbReference>
<dbReference type="RefSeq" id="WP_135271462.1">
    <property type="nucleotide sequence ID" value="NZ_SRIB01000010.1"/>
</dbReference>
<dbReference type="OrthoDB" id="9790355at2"/>
<protein>
    <submittedName>
        <fullName evidence="4">CBS domain-containing protein</fullName>
    </submittedName>
</protein>
<dbReference type="EMBL" id="SRIB01000010">
    <property type="protein sequence ID" value="TFZ39694.1"/>
    <property type="molecule type" value="Genomic_DNA"/>
</dbReference>